<evidence type="ECO:0000313" key="1">
    <source>
        <dbReference type="Proteomes" id="UP000887576"/>
    </source>
</evidence>
<reference evidence="2" key="1">
    <citation type="submission" date="2022-11" db="UniProtKB">
        <authorList>
            <consortium name="WormBaseParasite"/>
        </authorList>
    </citation>
    <scope>IDENTIFICATION</scope>
</reference>
<dbReference type="Proteomes" id="UP000887576">
    <property type="component" value="Unplaced"/>
</dbReference>
<accession>A0AC34RRB4</accession>
<sequence>FQNHSQIMPSSIFEERHFYNRSYITVNTTPNDYSPFPYSNYSAIPKYNSRLDDYASRFSTSKISPTPLSDDGYGSSSASSTFTSFRPRHEKNIDDLERSTSRNSNHNHNNANDIPRNEWKNIQIISRYDKNDDKPPIEILKSSESVKNLKDKFGEKNKILPSVKFITENEHDQKSKKKNVAMAMDSGNNDDQQQFKNVKMTIQEIEER</sequence>
<protein>
    <submittedName>
        <fullName evidence="2">Uncharacterized protein</fullName>
    </submittedName>
</protein>
<organism evidence="1 2">
    <name type="scientific">Panagrolaimus sp. JU765</name>
    <dbReference type="NCBI Taxonomy" id="591449"/>
    <lineage>
        <taxon>Eukaryota</taxon>
        <taxon>Metazoa</taxon>
        <taxon>Ecdysozoa</taxon>
        <taxon>Nematoda</taxon>
        <taxon>Chromadorea</taxon>
        <taxon>Rhabditida</taxon>
        <taxon>Tylenchina</taxon>
        <taxon>Panagrolaimomorpha</taxon>
        <taxon>Panagrolaimoidea</taxon>
        <taxon>Panagrolaimidae</taxon>
        <taxon>Panagrolaimus</taxon>
    </lineage>
</organism>
<evidence type="ECO:0000313" key="2">
    <source>
        <dbReference type="WBParaSite" id="JU765_v2.g9206.t1"/>
    </source>
</evidence>
<proteinExistence type="predicted"/>
<name>A0AC34RRB4_9BILA</name>
<dbReference type="WBParaSite" id="JU765_v2.g9206.t1">
    <property type="protein sequence ID" value="JU765_v2.g9206.t1"/>
    <property type="gene ID" value="JU765_v2.g9206"/>
</dbReference>